<dbReference type="PANTHER" id="PTHR46268:SF6">
    <property type="entry name" value="UNIVERSAL STRESS PROTEIN UP12"/>
    <property type="match status" value="1"/>
</dbReference>
<dbReference type="CDD" id="cd00293">
    <property type="entry name" value="USP-like"/>
    <property type="match status" value="1"/>
</dbReference>
<gene>
    <name evidence="3" type="ORF">BST83_18950</name>
</gene>
<evidence type="ECO:0000313" key="4">
    <source>
        <dbReference type="Proteomes" id="UP000239522"/>
    </source>
</evidence>
<dbReference type="SUPFAM" id="SSF52402">
    <property type="entry name" value="Adenine nucleotide alpha hydrolases-like"/>
    <property type="match status" value="2"/>
</dbReference>
<protein>
    <recommendedName>
        <fullName evidence="2">UspA domain-containing protein</fullName>
    </recommendedName>
</protein>
<dbReference type="AlphaFoldDB" id="A0A2S7KL65"/>
<dbReference type="RefSeq" id="WP_104811281.1">
    <property type="nucleotide sequence ID" value="NZ_MQUA01000014.1"/>
</dbReference>
<dbReference type="InterPro" id="IPR006016">
    <property type="entry name" value="UspA"/>
</dbReference>
<keyword evidence="4" id="KW-1185">Reference proteome</keyword>
<comment type="similarity">
    <text evidence="1">Belongs to the universal stress protein A family.</text>
</comment>
<dbReference type="EMBL" id="MQUA01000014">
    <property type="protein sequence ID" value="PQB03365.1"/>
    <property type="molecule type" value="Genomic_DNA"/>
</dbReference>
<feature type="domain" description="UspA" evidence="2">
    <location>
        <begin position="1"/>
        <end position="146"/>
    </location>
</feature>
<evidence type="ECO:0000259" key="2">
    <source>
        <dbReference type="Pfam" id="PF00582"/>
    </source>
</evidence>
<dbReference type="Gene3D" id="3.40.50.12370">
    <property type="match status" value="1"/>
</dbReference>
<dbReference type="PRINTS" id="PR01438">
    <property type="entry name" value="UNVRSLSTRESS"/>
</dbReference>
<accession>A0A2S7KL65</accession>
<organism evidence="3 4">
    <name type="scientific">Polaribacter filamentus</name>
    <dbReference type="NCBI Taxonomy" id="53483"/>
    <lineage>
        <taxon>Bacteria</taxon>
        <taxon>Pseudomonadati</taxon>
        <taxon>Bacteroidota</taxon>
        <taxon>Flavobacteriia</taxon>
        <taxon>Flavobacteriales</taxon>
        <taxon>Flavobacteriaceae</taxon>
    </lineage>
</organism>
<dbReference type="Proteomes" id="UP000239522">
    <property type="component" value="Unassembled WGS sequence"/>
</dbReference>
<dbReference type="Pfam" id="PF00582">
    <property type="entry name" value="Usp"/>
    <property type="match status" value="1"/>
</dbReference>
<dbReference type="InterPro" id="IPR006015">
    <property type="entry name" value="Universal_stress_UspA"/>
</dbReference>
<proteinExistence type="inferred from homology"/>
<comment type="caution">
    <text evidence="3">The sequence shown here is derived from an EMBL/GenBank/DDBJ whole genome shotgun (WGS) entry which is preliminary data.</text>
</comment>
<dbReference type="PANTHER" id="PTHR46268">
    <property type="entry name" value="STRESS RESPONSE PROTEIN NHAX"/>
    <property type="match status" value="1"/>
</dbReference>
<evidence type="ECO:0000256" key="1">
    <source>
        <dbReference type="ARBA" id="ARBA00008791"/>
    </source>
</evidence>
<sequence length="282" mass="32108">MKTILVPTDFSKNAYCALFYAAKLFEEEPSRFIIFNSFEAQVSKLTSAVYIGKSEELINELLKASEAECLAVQHKLTSDLETTKHTFKIICTSLLLTSAINKIIASENVDFVVMGSKGKTATERIFIGSNSFKAIQTIKEVPLLIIPDQLDYTEPKKIGFASGFKRTYSKKQLIPLKEIPKLFNAKTTIIHVNEDEKLNDKQLANLHSLLEISKNEDFDLNWLPEDHSKAETIMEHVYEEQLDILAICYYEQSFISTLFREQVVKEIAYQIRTPLLVLPSID</sequence>
<name>A0A2S7KL65_9FLAO</name>
<reference evidence="3 4" key="1">
    <citation type="submission" date="2016-11" db="EMBL/GenBank/DDBJ databases">
        <title>Trade-off between light-utilization and light-protection in marine flavobacteria.</title>
        <authorList>
            <person name="Kumagai Y."/>
        </authorList>
    </citation>
    <scope>NUCLEOTIDE SEQUENCE [LARGE SCALE GENOMIC DNA]</scope>
    <source>
        <strain evidence="3 4">ATCC 700397</strain>
    </source>
</reference>
<dbReference type="OrthoDB" id="9788959at2"/>
<evidence type="ECO:0000313" key="3">
    <source>
        <dbReference type="EMBL" id="PQB03365.1"/>
    </source>
</evidence>